<accession>A0A1L7WRR9</accession>
<evidence type="ECO:0000256" key="1">
    <source>
        <dbReference type="SAM" id="MobiDB-lite"/>
    </source>
</evidence>
<name>A0A1L7WRR9_9HELO</name>
<dbReference type="Proteomes" id="UP000184330">
    <property type="component" value="Unassembled WGS sequence"/>
</dbReference>
<feature type="region of interest" description="Disordered" evidence="1">
    <location>
        <begin position="232"/>
        <end position="259"/>
    </location>
</feature>
<dbReference type="OrthoDB" id="3502114at2759"/>
<evidence type="ECO:0000313" key="3">
    <source>
        <dbReference type="Proteomes" id="UP000184330"/>
    </source>
</evidence>
<evidence type="ECO:0000313" key="2">
    <source>
        <dbReference type="EMBL" id="CZR55459.1"/>
    </source>
</evidence>
<dbReference type="AlphaFoldDB" id="A0A1L7WRR9"/>
<sequence length="259" mass="29433">MSDQEDDRLRQLTTLSPRRFHILANPPLGVGLLIFGHENESYEEENLQEFFNIGDQIRNCKPGIWTSRARKLVDTEPDMPDREYILHWVSEGTIDIEQSVEDWEAYEEATRPEDANVKLSNIVPPGTKWRRYGSYFSDGGVCAIVSTEYLTHDAARAIMFGDRQSDEELDYGFYLESLSLNGADIGISEEQRGFTIGGMNFYQDEVGGPPRIAVAEENGQIIAVRFYLGPEEEENWKSEGTEDGLESEEEGDVEEESEE</sequence>
<proteinExistence type="predicted"/>
<dbReference type="EMBL" id="FJOG01000006">
    <property type="protein sequence ID" value="CZR55459.1"/>
    <property type="molecule type" value="Genomic_DNA"/>
</dbReference>
<gene>
    <name evidence="2" type="ORF">PAC_05347</name>
</gene>
<protein>
    <submittedName>
        <fullName evidence="2">Uncharacterized protein</fullName>
    </submittedName>
</protein>
<keyword evidence="3" id="KW-1185">Reference proteome</keyword>
<organism evidence="2 3">
    <name type="scientific">Phialocephala subalpina</name>
    <dbReference type="NCBI Taxonomy" id="576137"/>
    <lineage>
        <taxon>Eukaryota</taxon>
        <taxon>Fungi</taxon>
        <taxon>Dikarya</taxon>
        <taxon>Ascomycota</taxon>
        <taxon>Pezizomycotina</taxon>
        <taxon>Leotiomycetes</taxon>
        <taxon>Helotiales</taxon>
        <taxon>Mollisiaceae</taxon>
        <taxon>Phialocephala</taxon>
        <taxon>Phialocephala fortinii species complex</taxon>
    </lineage>
</organism>
<reference evidence="2 3" key="1">
    <citation type="submission" date="2016-03" db="EMBL/GenBank/DDBJ databases">
        <authorList>
            <person name="Ploux O."/>
        </authorList>
    </citation>
    <scope>NUCLEOTIDE SEQUENCE [LARGE SCALE GENOMIC DNA]</scope>
    <source>
        <strain evidence="2 3">UAMH 11012</strain>
    </source>
</reference>
<feature type="compositionally biased region" description="Acidic residues" evidence="1">
    <location>
        <begin position="241"/>
        <end position="259"/>
    </location>
</feature>